<organism evidence="1 2">
    <name type="scientific">Aquisalibacillus elongatus</name>
    <dbReference type="NCBI Taxonomy" id="485577"/>
    <lineage>
        <taxon>Bacteria</taxon>
        <taxon>Bacillati</taxon>
        <taxon>Bacillota</taxon>
        <taxon>Bacilli</taxon>
        <taxon>Bacillales</taxon>
        <taxon>Bacillaceae</taxon>
        <taxon>Aquisalibacillus</taxon>
    </lineage>
</organism>
<evidence type="ECO:0000313" key="1">
    <source>
        <dbReference type="EMBL" id="RPF55765.1"/>
    </source>
</evidence>
<sequence length="216" mass="26110">MLNKQVELIRDQFMKQYKHSYVPEQLYEQVLTYSQIDFFKKLFSKFNSKTHDVLFESLLHMQASLDIHDQVDLTFKEDSKGRNFSNQLQVLVGDYHSSYFYNLLSQHNLLDELYHFIQAIKKINECKMSVLHNDKALSLEELIKQVEYIHTGLFDATNDICKVDHYEEQLKPRLIKQLVYSKDNFWLSILKEQFSQEFKRVFDARINYWELYHFIN</sequence>
<reference evidence="1 2" key="1">
    <citation type="submission" date="2018-11" db="EMBL/GenBank/DDBJ databases">
        <title>Genomic Encyclopedia of Type Strains, Phase IV (KMG-IV): sequencing the most valuable type-strain genomes for metagenomic binning, comparative biology and taxonomic classification.</title>
        <authorList>
            <person name="Goeker M."/>
        </authorList>
    </citation>
    <scope>NUCLEOTIDE SEQUENCE [LARGE SCALE GENOMIC DNA]</scope>
    <source>
        <strain evidence="1 2">DSM 18090</strain>
    </source>
</reference>
<accession>A0A3N5CAR3</accession>
<dbReference type="EMBL" id="RKRF01000007">
    <property type="protein sequence ID" value="RPF55765.1"/>
    <property type="molecule type" value="Genomic_DNA"/>
</dbReference>
<keyword evidence="2" id="KW-1185">Reference proteome</keyword>
<gene>
    <name evidence="1" type="ORF">EDC24_0649</name>
</gene>
<dbReference type="AlphaFoldDB" id="A0A3N5CAR3"/>
<protein>
    <submittedName>
        <fullName evidence="1">Heptaprenyl diphosphate synthase subunit 1</fullName>
    </submittedName>
</protein>
<dbReference type="InterPro" id="IPR009920">
    <property type="entry name" value="HEPPP_synth_su1"/>
</dbReference>
<comment type="caution">
    <text evidence="1">The sequence shown here is derived from an EMBL/GenBank/DDBJ whole genome shotgun (WGS) entry which is preliminary data.</text>
</comment>
<name>A0A3N5CAR3_9BACI</name>
<dbReference type="Proteomes" id="UP000276443">
    <property type="component" value="Unassembled WGS sequence"/>
</dbReference>
<evidence type="ECO:0000313" key="2">
    <source>
        <dbReference type="Proteomes" id="UP000276443"/>
    </source>
</evidence>
<dbReference type="GO" id="GO:0009234">
    <property type="term" value="P:menaquinone biosynthetic process"/>
    <property type="evidence" value="ECO:0007669"/>
    <property type="project" value="InterPro"/>
</dbReference>
<dbReference type="Pfam" id="PF07307">
    <property type="entry name" value="HEPPP_synt_1"/>
    <property type="match status" value="1"/>
</dbReference>
<proteinExistence type="predicted"/>
<dbReference type="Gene3D" id="1.20.120.1450">
    <property type="match status" value="1"/>
</dbReference>